<dbReference type="PANTHER" id="PTHR10828">
    <property type="entry name" value="M-PHASE INDUCER PHOSPHATASE DUAL SPECIFICITY PHOSPHATASE CDC25"/>
    <property type="match status" value="1"/>
</dbReference>
<evidence type="ECO:0000256" key="4">
    <source>
        <dbReference type="ARBA" id="ARBA00022801"/>
    </source>
</evidence>
<keyword evidence="5 8" id="KW-0904">Protein phosphatase</keyword>
<name>A0ABD6E3X5_9BILA</name>
<evidence type="ECO:0000256" key="3">
    <source>
        <dbReference type="ARBA" id="ARBA00022776"/>
    </source>
</evidence>
<dbReference type="Gene3D" id="3.40.250.10">
    <property type="entry name" value="Rhodanese-like domain"/>
    <property type="match status" value="1"/>
</dbReference>
<keyword evidence="6 8" id="KW-0131">Cell cycle</keyword>
<dbReference type="InterPro" id="IPR036873">
    <property type="entry name" value="Rhodanese-like_dom_sf"/>
</dbReference>
<proteinExistence type="inferred from homology"/>
<evidence type="ECO:0000256" key="1">
    <source>
        <dbReference type="ARBA" id="ARBA00011065"/>
    </source>
</evidence>
<evidence type="ECO:0000256" key="8">
    <source>
        <dbReference type="RuleBase" id="RU368028"/>
    </source>
</evidence>
<evidence type="ECO:0000256" key="6">
    <source>
        <dbReference type="ARBA" id="ARBA00023306"/>
    </source>
</evidence>
<dbReference type="EMBL" id="JBGFUD010000276">
    <property type="protein sequence ID" value="MFH4974155.1"/>
    <property type="molecule type" value="Genomic_DNA"/>
</dbReference>
<dbReference type="InterPro" id="IPR001763">
    <property type="entry name" value="Rhodanese-like_dom"/>
</dbReference>
<organism evidence="11 12">
    <name type="scientific">Gnathostoma spinigerum</name>
    <dbReference type="NCBI Taxonomy" id="75299"/>
    <lineage>
        <taxon>Eukaryota</taxon>
        <taxon>Metazoa</taxon>
        <taxon>Ecdysozoa</taxon>
        <taxon>Nematoda</taxon>
        <taxon>Chromadorea</taxon>
        <taxon>Rhabditida</taxon>
        <taxon>Spirurina</taxon>
        <taxon>Gnathostomatomorpha</taxon>
        <taxon>Gnathostomatoidea</taxon>
        <taxon>Gnathostomatidae</taxon>
        <taxon>Gnathostoma</taxon>
    </lineage>
</organism>
<evidence type="ECO:0000313" key="12">
    <source>
        <dbReference type="Proteomes" id="UP001608902"/>
    </source>
</evidence>
<dbReference type="SUPFAM" id="SSF52821">
    <property type="entry name" value="Rhodanese/Cell cycle control phosphatase"/>
    <property type="match status" value="1"/>
</dbReference>
<keyword evidence="12" id="KW-1185">Reference proteome</keyword>
<protein>
    <recommendedName>
        <fullName evidence="8">M-phase inducer phosphatase</fullName>
        <ecNumber evidence="8">3.1.3.48</ecNumber>
    </recommendedName>
</protein>
<dbReference type="GO" id="GO:0004725">
    <property type="term" value="F:protein tyrosine phosphatase activity"/>
    <property type="evidence" value="ECO:0007669"/>
    <property type="project" value="UniProtKB-UniRule"/>
</dbReference>
<sequence length="607" mass="68296">MASQQSQPFDPAFVESDSRDSGISMGSEENSNPAGLNHSNLTKSPNLTVIRTLSPEDNISLHDECNINSASDYTFAQVRQTLCNDEHEYAFLDIACHELSDSTRSRNSPIHFGHVSFVSSPEIVPASEESIKLCDCMPSPFPYRTAIPPFDSDCDAWNSPPHGSCVLGSSIDSSVCSAFSGNSTLSVMSAFNDEFNISMTDADSVFGDAESPSSSQIERLFHPVKFQKERKSLRRSQSFIVDSTSEAILMGTKTKTRASSTGDVAFSLSSLVRKRGQKQFMNYLSKKTKLAEIQEDGPAYVGYQHQEYTEGGRNMCKRIQSSSIVERGKYARLKDTPEFLEVRYSLPFLEHPQVTSGAFRSITADTLIHLMLSMSIMEFNEKYMLIDCRYPFEYNGGHIRGALNLHDGEKIRNIFFPDDAIAFSYVSKKVPIFYCEFSQKRGPTMAHALRACDRKRNELSYPYVDYKEIYLLDSGYKQFFSSASSLNLCEPNSYVTMFDDKHTAELREYSMHRSRSVCSLDCTISKRRPYARCRNRTELNRRAVLLKSTVSVDQVLDSPQEQESPTNFHESAAMCSNNETDPSCNWKIAELADQSPPTLSPLKKIIF</sequence>
<evidence type="ECO:0000313" key="11">
    <source>
        <dbReference type="EMBL" id="MFH4974155.1"/>
    </source>
</evidence>
<evidence type="ECO:0000256" key="7">
    <source>
        <dbReference type="ARBA" id="ARBA00051722"/>
    </source>
</evidence>
<accession>A0ABD6E3X5</accession>
<dbReference type="GO" id="GO:0051301">
    <property type="term" value="P:cell division"/>
    <property type="evidence" value="ECO:0007669"/>
    <property type="project" value="UniProtKB-UniRule"/>
</dbReference>
<dbReference type="FunFam" id="3.40.250.10:FF:000021">
    <property type="entry name" value="M-phase inducer phosphatase cdc-25.2"/>
    <property type="match status" value="1"/>
</dbReference>
<dbReference type="AlphaFoldDB" id="A0ABD6E3X5"/>
<feature type="compositionally biased region" description="Polar residues" evidence="9">
    <location>
        <begin position="27"/>
        <end position="42"/>
    </location>
</feature>
<reference evidence="11 12" key="1">
    <citation type="submission" date="2024-08" db="EMBL/GenBank/DDBJ databases">
        <title>Gnathostoma spinigerum genome.</title>
        <authorList>
            <person name="Gonzalez-Bertolin B."/>
            <person name="Monzon S."/>
            <person name="Zaballos A."/>
            <person name="Jimenez P."/>
            <person name="Dekumyoy P."/>
            <person name="Varona S."/>
            <person name="Cuesta I."/>
            <person name="Sumanam S."/>
            <person name="Adisakwattana P."/>
            <person name="Gasser R.B."/>
            <person name="Hernandez-Gonzalez A."/>
            <person name="Young N.D."/>
            <person name="Perteguer M.J."/>
        </authorList>
    </citation>
    <scope>NUCLEOTIDE SEQUENCE [LARGE SCALE GENOMIC DNA]</scope>
    <source>
        <strain evidence="11">AL3</strain>
        <tissue evidence="11">Liver</tissue>
    </source>
</reference>
<comment type="similarity">
    <text evidence="1 8">Belongs to the MPI phosphatase family.</text>
</comment>
<evidence type="ECO:0000256" key="5">
    <source>
        <dbReference type="ARBA" id="ARBA00022912"/>
    </source>
</evidence>
<evidence type="ECO:0000259" key="10">
    <source>
        <dbReference type="PROSITE" id="PS50206"/>
    </source>
</evidence>
<dbReference type="PRINTS" id="PR00716">
    <property type="entry name" value="MPIPHPHTASE"/>
</dbReference>
<dbReference type="PANTHER" id="PTHR10828:SF76">
    <property type="entry name" value="M-PHASE INDUCER PHOSPHATASE"/>
    <property type="match status" value="1"/>
</dbReference>
<feature type="domain" description="Rhodanese" evidence="10">
    <location>
        <begin position="379"/>
        <end position="488"/>
    </location>
</feature>
<feature type="region of interest" description="Disordered" evidence="9">
    <location>
        <begin position="1"/>
        <end position="42"/>
    </location>
</feature>
<dbReference type="EC" id="3.1.3.48" evidence="8"/>
<comment type="caution">
    <text evidence="11">The sequence shown here is derived from an EMBL/GenBank/DDBJ whole genome shotgun (WGS) entry which is preliminary data.</text>
</comment>
<keyword evidence="2 8" id="KW-0132">Cell division</keyword>
<dbReference type="Proteomes" id="UP001608902">
    <property type="component" value="Unassembled WGS sequence"/>
</dbReference>
<keyword evidence="3 8" id="KW-0498">Mitosis</keyword>
<dbReference type="PROSITE" id="PS50206">
    <property type="entry name" value="RHODANESE_3"/>
    <property type="match status" value="1"/>
</dbReference>
<comment type="catalytic activity">
    <reaction evidence="7 8">
        <text>O-phospho-L-tyrosyl-[protein] + H2O = L-tyrosyl-[protein] + phosphate</text>
        <dbReference type="Rhea" id="RHEA:10684"/>
        <dbReference type="Rhea" id="RHEA-COMP:10136"/>
        <dbReference type="Rhea" id="RHEA-COMP:20101"/>
        <dbReference type="ChEBI" id="CHEBI:15377"/>
        <dbReference type="ChEBI" id="CHEBI:43474"/>
        <dbReference type="ChEBI" id="CHEBI:46858"/>
        <dbReference type="ChEBI" id="CHEBI:61978"/>
        <dbReference type="EC" id="3.1.3.48"/>
    </reaction>
</comment>
<gene>
    <name evidence="11" type="ORF">AB6A40_000864</name>
</gene>
<evidence type="ECO:0000256" key="2">
    <source>
        <dbReference type="ARBA" id="ARBA00022618"/>
    </source>
</evidence>
<keyword evidence="4 8" id="KW-0378">Hydrolase</keyword>
<dbReference type="InterPro" id="IPR000751">
    <property type="entry name" value="MPI_Phosphatase"/>
</dbReference>
<dbReference type="Pfam" id="PF00581">
    <property type="entry name" value="Rhodanese"/>
    <property type="match status" value="1"/>
</dbReference>
<evidence type="ECO:0000256" key="9">
    <source>
        <dbReference type="SAM" id="MobiDB-lite"/>
    </source>
</evidence>
<comment type="function">
    <text evidence="8">Tyrosine protein phosphatase which functions as a dosage-dependent inducer of mitotic progression.</text>
</comment>
<dbReference type="CDD" id="cd01530">
    <property type="entry name" value="Cdc25"/>
    <property type="match status" value="1"/>
</dbReference>
<dbReference type="SMART" id="SM00450">
    <property type="entry name" value="RHOD"/>
    <property type="match status" value="1"/>
</dbReference>